<organism evidence="2 3">
    <name type="scientific">Scytonema millei VB511283</name>
    <dbReference type="NCBI Taxonomy" id="1245923"/>
    <lineage>
        <taxon>Bacteria</taxon>
        <taxon>Bacillati</taxon>
        <taxon>Cyanobacteriota</taxon>
        <taxon>Cyanophyceae</taxon>
        <taxon>Nostocales</taxon>
        <taxon>Scytonemataceae</taxon>
        <taxon>Scytonema</taxon>
    </lineage>
</organism>
<reference evidence="2 3" key="1">
    <citation type="journal article" date="2015" name="Genome Announc.">
        <title>Draft Genome Sequence of the Terrestrial Cyanobacterium Scytonema millei VB511283, Isolated from Eastern India.</title>
        <authorList>
            <person name="Sen D."/>
            <person name="Chandrababunaidu M.M."/>
            <person name="Singh D."/>
            <person name="Sanghi N."/>
            <person name="Ghorai A."/>
            <person name="Mishra G.P."/>
            <person name="Madduluri M."/>
            <person name="Adhikary S.P."/>
            <person name="Tripathy S."/>
        </authorList>
    </citation>
    <scope>NUCLEOTIDE SEQUENCE [LARGE SCALE GENOMIC DNA]</scope>
    <source>
        <strain evidence="2 3">VB511283</strain>
    </source>
</reference>
<feature type="transmembrane region" description="Helical" evidence="1">
    <location>
        <begin position="12"/>
        <end position="36"/>
    </location>
</feature>
<keyword evidence="3" id="KW-1185">Reference proteome</keyword>
<keyword evidence="1" id="KW-0812">Transmembrane</keyword>
<gene>
    <name evidence="2" type="ORF">QH73_0027070</name>
</gene>
<keyword evidence="1" id="KW-1133">Transmembrane helix</keyword>
<comment type="caution">
    <text evidence="2">The sequence shown here is derived from an EMBL/GenBank/DDBJ whole genome shotgun (WGS) entry which is preliminary data.</text>
</comment>
<sequence>MTNDQLERLESLKAGTIAAATLALAFVVTTFVNNFLLTPSLFSFSSLFTGAIAVVCGFLFGVTYRYTIREDSNIQLKAGAVMAFGCVRGLTQIEMALQSSQTVLPAIATAGESIVWFTLAAIALSLSIRLGWVKTFSSN</sequence>
<accession>A0A9X5EBH7</accession>
<dbReference type="PANTHER" id="PTHR36383">
    <property type="entry name" value="OS09G0529350 PROTEIN"/>
    <property type="match status" value="1"/>
</dbReference>
<evidence type="ECO:0000256" key="1">
    <source>
        <dbReference type="SAM" id="Phobius"/>
    </source>
</evidence>
<feature type="transmembrane region" description="Helical" evidence="1">
    <location>
        <begin position="113"/>
        <end position="132"/>
    </location>
</feature>
<protein>
    <submittedName>
        <fullName evidence="2">Uncharacterized protein</fullName>
    </submittedName>
</protein>
<evidence type="ECO:0000313" key="3">
    <source>
        <dbReference type="Proteomes" id="UP000031532"/>
    </source>
</evidence>
<dbReference type="Proteomes" id="UP000031532">
    <property type="component" value="Unassembled WGS sequence"/>
</dbReference>
<name>A0A9X5EBH7_9CYAN</name>
<dbReference type="OrthoDB" id="465452at2"/>
<evidence type="ECO:0000313" key="2">
    <source>
        <dbReference type="EMBL" id="NHC38241.1"/>
    </source>
</evidence>
<dbReference type="PANTHER" id="PTHR36383:SF1">
    <property type="entry name" value="PROTEIN, PUTATIVE-RELATED"/>
    <property type="match status" value="1"/>
</dbReference>
<feature type="transmembrane region" description="Helical" evidence="1">
    <location>
        <begin position="42"/>
        <end position="62"/>
    </location>
</feature>
<dbReference type="EMBL" id="JTJC03000017">
    <property type="protein sequence ID" value="NHC38241.1"/>
    <property type="molecule type" value="Genomic_DNA"/>
</dbReference>
<dbReference type="AlphaFoldDB" id="A0A9X5EBH7"/>
<keyword evidence="1" id="KW-0472">Membrane</keyword>
<proteinExistence type="predicted"/>